<dbReference type="CDD" id="cd00093">
    <property type="entry name" value="HTH_XRE"/>
    <property type="match status" value="1"/>
</dbReference>
<dbReference type="GO" id="GO:0003677">
    <property type="term" value="F:DNA binding"/>
    <property type="evidence" value="ECO:0007669"/>
    <property type="project" value="InterPro"/>
</dbReference>
<evidence type="ECO:0000313" key="3">
    <source>
        <dbReference type="Proteomes" id="UP000237056"/>
    </source>
</evidence>
<reference evidence="2 3" key="1">
    <citation type="submission" date="2018-01" db="EMBL/GenBank/DDBJ databases">
        <title>Genomic Encyclopedia of Type Strains, Phase I: the one thousand microbial genomes (KMG-I) project.</title>
        <authorList>
            <person name="Goeker M."/>
        </authorList>
    </citation>
    <scope>NUCLEOTIDE SEQUENCE [LARGE SCALE GENOMIC DNA]</scope>
    <source>
        <strain evidence="2 3">DSM 17960</strain>
    </source>
</reference>
<dbReference type="SMART" id="SM00530">
    <property type="entry name" value="HTH_XRE"/>
    <property type="match status" value="1"/>
</dbReference>
<dbReference type="InterPro" id="IPR010982">
    <property type="entry name" value="Lambda_DNA-bd_dom_sf"/>
</dbReference>
<dbReference type="InterPro" id="IPR001387">
    <property type="entry name" value="Cro/C1-type_HTH"/>
</dbReference>
<sequence>MNALLKKARLEKGYTTRALSAVTHIDNALLCKYENGKRNPTKEQLKILASTLDLNYNELLLLWIKNKIIEQFGLDSITLKAMQEILKEHSQEDTKIDSILLEIETLKNKLQQLK</sequence>
<dbReference type="Proteomes" id="UP000237056">
    <property type="component" value="Unassembled WGS sequence"/>
</dbReference>
<name>A0A2S4N8N6_9FLAO</name>
<organism evidence="2 3">
    <name type="scientific">Flavobacterium croceum DSM 17960</name>
    <dbReference type="NCBI Taxonomy" id="1121886"/>
    <lineage>
        <taxon>Bacteria</taxon>
        <taxon>Pseudomonadati</taxon>
        <taxon>Bacteroidota</taxon>
        <taxon>Flavobacteriia</taxon>
        <taxon>Flavobacteriales</taxon>
        <taxon>Flavobacteriaceae</taxon>
        <taxon>Flavobacterium</taxon>
    </lineage>
</organism>
<gene>
    <name evidence="2" type="ORF">Q361_106111</name>
</gene>
<accession>A0A2S4N8N6</accession>
<dbReference type="OrthoDB" id="9814400at2"/>
<dbReference type="SUPFAM" id="SSF47413">
    <property type="entry name" value="lambda repressor-like DNA-binding domains"/>
    <property type="match status" value="1"/>
</dbReference>
<dbReference type="EMBL" id="PQNY01000006">
    <property type="protein sequence ID" value="POS02048.1"/>
    <property type="molecule type" value="Genomic_DNA"/>
</dbReference>
<dbReference type="RefSeq" id="WP_103725816.1">
    <property type="nucleotide sequence ID" value="NZ_PQNY01000006.1"/>
</dbReference>
<keyword evidence="3" id="KW-1185">Reference proteome</keyword>
<dbReference type="Pfam" id="PF01381">
    <property type="entry name" value="HTH_3"/>
    <property type="match status" value="1"/>
</dbReference>
<feature type="domain" description="HTH cro/C1-type" evidence="1">
    <location>
        <begin position="5"/>
        <end position="59"/>
    </location>
</feature>
<evidence type="ECO:0000259" key="1">
    <source>
        <dbReference type="PROSITE" id="PS50943"/>
    </source>
</evidence>
<dbReference type="AlphaFoldDB" id="A0A2S4N8N6"/>
<evidence type="ECO:0000313" key="2">
    <source>
        <dbReference type="EMBL" id="POS02048.1"/>
    </source>
</evidence>
<comment type="caution">
    <text evidence="2">The sequence shown here is derived from an EMBL/GenBank/DDBJ whole genome shotgun (WGS) entry which is preliminary data.</text>
</comment>
<proteinExistence type="predicted"/>
<protein>
    <submittedName>
        <fullName evidence="2">Helix-turn-helix protein</fullName>
    </submittedName>
</protein>
<dbReference type="Gene3D" id="1.10.260.40">
    <property type="entry name" value="lambda repressor-like DNA-binding domains"/>
    <property type="match status" value="1"/>
</dbReference>
<dbReference type="PROSITE" id="PS50943">
    <property type="entry name" value="HTH_CROC1"/>
    <property type="match status" value="1"/>
</dbReference>